<dbReference type="AlphaFoldDB" id="A0AAW2TRY4"/>
<comment type="caution">
    <text evidence="2">The sequence shown here is derived from an EMBL/GenBank/DDBJ whole genome shotgun (WGS) entry which is preliminary data.</text>
</comment>
<name>A0AAW2TRY4_9LAMI</name>
<feature type="compositionally biased region" description="Polar residues" evidence="1">
    <location>
        <begin position="111"/>
        <end position="121"/>
    </location>
</feature>
<dbReference type="PANTHER" id="PTHR34222">
    <property type="entry name" value="GAG_PRE-INTEGRS DOMAIN-CONTAINING PROTEIN"/>
    <property type="match status" value="1"/>
</dbReference>
<dbReference type="EMBL" id="JACGWN010000014">
    <property type="protein sequence ID" value="KAL0406381.1"/>
    <property type="molecule type" value="Genomic_DNA"/>
</dbReference>
<organism evidence="2">
    <name type="scientific">Sesamum latifolium</name>
    <dbReference type="NCBI Taxonomy" id="2727402"/>
    <lineage>
        <taxon>Eukaryota</taxon>
        <taxon>Viridiplantae</taxon>
        <taxon>Streptophyta</taxon>
        <taxon>Embryophyta</taxon>
        <taxon>Tracheophyta</taxon>
        <taxon>Spermatophyta</taxon>
        <taxon>Magnoliopsida</taxon>
        <taxon>eudicotyledons</taxon>
        <taxon>Gunneridae</taxon>
        <taxon>Pentapetalae</taxon>
        <taxon>asterids</taxon>
        <taxon>lamiids</taxon>
        <taxon>Lamiales</taxon>
        <taxon>Pedaliaceae</taxon>
        <taxon>Sesamum</taxon>
    </lineage>
</organism>
<feature type="region of interest" description="Disordered" evidence="1">
    <location>
        <begin position="100"/>
        <end position="122"/>
    </location>
</feature>
<reference evidence="2" key="1">
    <citation type="submission" date="2020-06" db="EMBL/GenBank/DDBJ databases">
        <authorList>
            <person name="Li T."/>
            <person name="Hu X."/>
            <person name="Zhang T."/>
            <person name="Song X."/>
            <person name="Zhang H."/>
            <person name="Dai N."/>
            <person name="Sheng W."/>
            <person name="Hou X."/>
            <person name="Wei L."/>
        </authorList>
    </citation>
    <scope>NUCLEOTIDE SEQUENCE</scope>
    <source>
        <strain evidence="2">KEN1</strain>
        <tissue evidence="2">Leaf</tissue>
    </source>
</reference>
<evidence type="ECO:0000256" key="1">
    <source>
        <dbReference type="SAM" id="MobiDB-lite"/>
    </source>
</evidence>
<gene>
    <name evidence="2" type="ORF">Slati_3952000</name>
</gene>
<proteinExistence type="predicted"/>
<dbReference type="PANTHER" id="PTHR34222:SF99">
    <property type="entry name" value="PROTEIN, PUTATIVE-RELATED"/>
    <property type="match status" value="1"/>
</dbReference>
<sequence>MDHFPSVNKAYSMVLRVERQRLVNVQTSDGSEGVALHTNWNENKGGTGFKGGLQTGYKGKGLVDKRSQTCVHRGRLGHTKETCFKLHGVPDWYKNLKDQKRREGGQHRGFSITSGDSNKTGEQVGDFGEAVKQVSKTHYSNTLAFLEDGPGVAPDTGEVGRFPLDLLEAGVPLGDLEGGVLVAPPPPEVASGINLSEHDIRCQE</sequence>
<accession>A0AAW2TRY4</accession>
<protein>
    <submittedName>
        <fullName evidence="2">Uncharacterized protein</fullName>
    </submittedName>
</protein>
<reference evidence="2" key="2">
    <citation type="journal article" date="2024" name="Plant">
        <title>Genomic evolution and insights into agronomic trait innovations of Sesamum species.</title>
        <authorList>
            <person name="Miao H."/>
            <person name="Wang L."/>
            <person name="Qu L."/>
            <person name="Liu H."/>
            <person name="Sun Y."/>
            <person name="Le M."/>
            <person name="Wang Q."/>
            <person name="Wei S."/>
            <person name="Zheng Y."/>
            <person name="Lin W."/>
            <person name="Duan Y."/>
            <person name="Cao H."/>
            <person name="Xiong S."/>
            <person name="Wang X."/>
            <person name="Wei L."/>
            <person name="Li C."/>
            <person name="Ma Q."/>
            <person name="Ju M."/>
            <person name="Zhao R."/>
            <person name="Li G."/>
            <person name="Mu C."/>
            <person name="Tian Q."/>
            <person name="Mei H."/>
            <person name="Zhang T."/>
            <person name="Gao T."/>
            <person name="Zhang H."/>
        </authorList>
    </citation>
    <scope>NUCLEOTIDE SEQUENCE</scope>
    <source>
        <strain evidence="2">KEN1</strain>
    </source>
</reference>
<evidence type="ECO:0000313" key="2">
    <source>
        <dbReference type="EMBL" id="KAL0406381.1"/>
    </source>
</evidence>